<evidence type="ECO:0000256" key="3">
    <source>
        <dbReference type="PROSITE-ProRule" id="PRU00023"/>
    </source>
</evidence>
<sequence length="136" mass="14437">MTDSASPEPDDAELLDLWARVFGFAREGSAETLAAYVDAGISPNLTNDKGDTLVMLAAYHGHADTVRALLQRGADPNRLNDRGQSPIAGAVFKNEAEVVRALLDGGADPELGQPSALDTARMFDNAEMLSLLRPEG</sequence>
<dbReference type="InterPro" id="IPR036770">
    <property type="entry name" value="Ankyrin_rpt-contain_sf"/>
</dbReference>
<dbReference type="InterPro" id="IPR050776">
    <property type="entry name" value="Ank_Repeat/CDKN_Inhibitor"/>
</dbReference>
<reference evidence="4 5" key="1">
    <citation type="submission" date="2011-11" db="EMBL/GenBank/DDBJ databases">
        <title>The Noncontiguous Finished sequence of Saccharomonospora cyanea NA-134.</title>
        <authorList>
            <consortium name="US DOE Joint Genome Institute"/>
            <person name="Lucas S."/>
            <person name="Han J."/>
            <person name="Lapidus A."/>
            <person name="Cheng J.-F."/>
            <person name="Goodwin L."/>
            <person name="Pitluck S."/>
            <person name="Peters L."/>
            <person name="Ovchinnikova G."/>
            <person name="Lu M."/>
            <person name="Detter J.C."/>
            <person name="Han C."/>
            <person name="Tapia R."/>
            <person name="Land M."/>
            <person name="Hauser L."/>
            <person name="Kyrpides N."/>
            <person name="Ivanova N."/>
            <person name="Pagani I."/>
            <person name="Brambilla E.-M."/>
            <person name="Klenk H.-P."/>
            <person name="Woyke T."/>
        </authorList>
    </citation>
    <scope>NUCLEOTIDE SEQUENCE [LARGE SCALE GENOMIC DNA]</scope>
    <source>
        <strain evidence="4 5">NA-134</strain>
    </source>
</reference>
<dbReference type="SMART" id="SM00248">
    <property type="entry name" value="ANK"/>
    <property type="match status" value="2"/>
</dbReference>
<dbReference type="Gene3D" id="1.25.40.20">
    <property type="entry name" value="Ankyrin repeat-containing domain"/>
    <property type="match status" value="1"/>
</dbReference>
<keyword evidence="5" id="KW-1185">Reference proteome</keyword>
<dbReference type="InterPro" id="IPR002110">
    <property type="entry name" value="Ankyrin_rpt"/>
</dbReference>
<dbReference type="RefSeq" id="WP_005457229.1">
    <property type="nucleotide sequence ID" value="NZ_CM001440.1"/>
</dbReference>
<name>H5XJT4_9PSEU</name>
<evidence type="ECO:0000256" key="2">
    <source>
        <dbReference type="ARBA" id="ARBA00023043"/>
    </source>
</evidence>
<dbReference type="Pfam" id="PF12796">
    <property type="entry name" value="Ank_2"/>
    <property type="match status" value="1"/>
</dbReference>
<dbReference type="HOGENOM" id="CLU_000134_34_2_11"/>
<dbReference type="PROSITE" id="PS50297">
    <property type="entry name" value="ANK_REP_REGION"/>
    <property type="match status" value="2"/>
</dbReference>
<organism evidence="4 5">
    <name type="scientific">Saccharomonospora cyanea NA-134</name>
    <dbReference type="NCBI Taxonomy" id="882082"/>
    <lineage>
        <taxon>Bacteria</taxon>
        <taxon>Bacillati</taxon>
        <taxon>Actinomycetota</taxon>
        <taxon>Actinomycetes</taxon>
        <taxon>Pseudonocardiales</taxon>
        <taxon>Pseudonocardiaceae</taxon>
        <taxon>Saccharomonospora</taxon>
    </lineage>
</organism>
<dbReference type="OrthoDB" id="306540at2"/>
<dbReference type="EMBL" id="CM001440">
    <property type="protein sequence ID" value="EHR61849.1"/>
    <property type="molecule type" value="Genomic_DNA"/>
</dbReference>
<feature type="repeat" description="ANK" evidence="3">
    <location>
        <begin position="49"/>
        <end position="81"/>
    </location>
</feature>
<keyword evidence="2 3" id="KW-0040">ANK repeat</keyword>
<gene>
    <name evidence="4" type="ORF">SaccyDRAFT_3008</name>
</gene>
<dbReference type="STRING" id="882082.SaccyDRAFT_3008"/>
<dbReference type="AlphaFoldDB" id="H5XJT4"/>
<dbReference type="PROSITE" id="PS50088">
    <property type="entry name" value="ANK_REPEAT"/>
    <property type="match status" value="2"/>
</dbReference>
<feature type="repeat" description="ANK" evidence="3">
    <location>
        <begin position="82"/>
        <end position="114"/>
    </location>
</feature>
<accession>H5XJT4</accession>
<dbReference type="Proteomes" id="UP000002791">
    <property type="component" value="Chromosome"/>
</dbReference>
<dbReference type="eggNOG" id="COG0666">
    <property type="taxonomic scope" value="Bacteria"/>
</dbReference>
<dbReference type="SUPFAM" id="SSF48403">
    <property type="entry name" value="Ankyrin repeat"/>
    <property type="match status" value="1"/>
</dbReference>
<keyword evidence="1" id="KW-0677">Repeat</keyword>
<protein>
    <submittedName>
        <fullName evidence="4">Ankyrin repeat-containing protein</fullName>
    </submittedName>
</protein>
<proteinExistence type="predicted"/>
<evidence type="ECO:0000313" key="4">
    <source>
        <dbReference type="EMBL" id="EHR61849.1"/>
    </source>
</evidence>
<dbReference type="PANTHER" id="PTHR24201">
    <property type="entry name" value="ANK_REP_REGION DOMAIN-CONTAINING PROTEIN"/>
    <property type="match status" value="1"/>
</dbReference>
<evidence type="ECO:0000256" key="1">
    <source>
        <dbReference type="ARBA" id="ARBA00022737"/>
    </source>
</evidence>
<evidence type="ECO:0000313" key="5">
    <source>
        <dbReference type="Proteomes" id="UP000002791"/>
    </source>
</evidence>